<evidence type="ECO:0000313" key="4">
    <source>
        <dbReference type="EMBL" id="PLT81757.1"/>
    </source>
</evidence>
<gene>
    <name evidence="3" type="ORF">CDL18_14710</name>
    <name evidence="4" type="ORF">CDL20_14220</name>
    <name evidence="7" type="ORF">DW270_08245</name>
    <name evidence="6" type="ORF">DWX36_16145</name>
    <name evidence="5" type="ORF">DXC31_14270</name>
    <name evidence="1" type="ORF">G4958_00910</name>
    <name evidence="2" type="ORF">G4993_13885</name>
</gene>
<dbReference type="Proteomes" id="UP000283834">
    <property type="component" value="Unassembled WGS sequence"/>
</dbReference>
<accession>A0A2N5NPR4</accession>
<protein>
    <submittedName>
        <fullName evidence="1">DUF3990 domain-containing protein</fullName>
    </submittedName>
</protein>
<evidence type="ECO:0000313" key="8">
    <source>
        <dbReference type="Proteomes" id="UP000234840"/>
    </source>
</evidence>
<evidence type="ECO:0000313" key="5">
    <source>
        <dbReference type="EMBL" id="RGM19363.1"/>
    </source>
</evidence>
<dbReference type="InterPro" id="IPR025051">
    <property type="entry name" value="DUF3990"/>
</dbReference>
<dbReference type="EMBL" id="NIHM01000033">
    <property type="protein sequence ID" value="PLT52463.1"/>
    <property type="molecule type" value="Genomic_DNA"/>
</dbReference>
<sequence>MWMILYHGSNAIVEYPEIRKAKYNKDFYFGFYCTRYQEQAERWATRYGKKGYVNQYEYEPNEKLNYLLFEEMTEEWLDFIVACRQGKSHKYDIVEGPMADDTIYNYIQNFIDGKISRAAFWELVKFKYPTHQISFHTISALDTLKFVGCEVSYGKKK</sequence>
<dbReference type="Proteomes" id="UP000234849">
    <property type="component" value="Unassembled WGS sequence"/>
</dbReference>
<dbReference type="Proteomes" id="UP001296643">
    <property type="component" value="Unassembled WGS sequence"/>
</dbReference>
<dbReference type="Pfam" id="PF13151">
    <property type="entry name" value="DUF3990"/>
    <property type="match status" value="1"/>
</dbReference>
<evidence type="ECO:0000313" key="12">
    <source>
        <dbReference type="Proteomes" id="UP000285697"/>
    </source>
</evidence>
<evidence type="ECO:0000313" key="10">
    <source>
        <dbReference type="Proteomes" id="UP000260808"/>
    </source>
</evidence>
<reference evidence="8 9" key="1">
    <citation type="journal article" date="2017" name="Genome Med.">
        <title>A novel Ruminococcus gnavus clade enriched in inflammatory bowel disease patients.</title>
        <authorList>
            <person name="Hall A.B."/>
            <person name="Yassour M."/>
            <person name="Sauk J."/>
            <person name="Garner A."/>
            <person name="Jiang X."/>
            <person name="Arthur T."/>
            <person name="Lagoudas G.K."/>
            <person name="Vatanen T."/>
            <person name="Fornelos N."/>
            <person name="Wilson R."/>
            <person name="Bertha M."/>
            <person name="Cohen M."/>
            <person name="Garber J."/>
            <person name="Khalili H."/>
            <person name="Gevers D."/>
            <person name="Ananthakrishnan A.N."/>
            <person name="Kugathasan S."/>
            <person name="Lander E.S."/>
            <person name="Blainey P."/>
            <person name="Vlamakis H."/>
            <person name="Xavier R.J."/>
            <person name="Huttenhower C."/>
        </authorList>
    </citation>
    <scope>NUCLEOTIDE SEQUENCE [LARGE SCALE GENOMIC DNA]</scope>
    <source>
        <strain evidence="3 9">RJX1118</strain>
        <strain evidence="4 8">RJX1128</strain>
    </source>
</reference>
<reference evidence="10 11" key="2">
    <citation type="submission" date="2018-08" db="EMBL/GenBank/DDBJ databases">
        <title>A genome reference for cultivated species of the human gut microbiota.</title>
        <authorList>
            <person name="Zou Y."/>
            <person name="Xue W."/>
            <person name="Luo G."/>
        </authorList>
    </citation>
    <scope>NUCLEOTIDE SEQUENCE [LARGE SCALE GENOMIC DNA]</scope>
    <source>
        <strain evidence="6 11">AF19-16AC</strain>
        <strain evidence="7 12">AM22-7AC</strain>
        <strain evidence="5 10">TF01-20-2</strain>
    </source>
</reference>
<dbReference type="EMBL" id="QRWQ01000028">
    <property type="protein sequence ID" value="RGT35848.1"/>
    <property type="molecule type" value="Genomic_DNA"/>
</dbReference>
<name>A0A2N5NPR4_MEDGN</name>
<dbReference type="Proteomes" id="UP000285697">
    <property type="component" value="Unassembled WGS sequence"/>
</dbReference>
<dbReference type="EMBL" id="QRIA01000008">
    <property type="protein sequence ID" value="RHG19307.1"/>
    <property type="molecule type" value="Genomic_DNA"/>
</dbReference>
<evidence type="ECO:0000313" key="3">
    <source>
        <dbReference type="EMBL" id="PLT52463.1"/>
    </source>
</evidence>
<evidence type="ECO:0000313" key="7">
    <source>
        <dbReference type="EMBL" id="RHG19307.1"/>
    </source>
</evidence>
<evidence type="ECO:0000313" key="1">
    <source>
        <dbReference type="EMBL" id="NSI17939.1"/>
    </source>
</evidence>
<dbReference type="EMBL" id="JAAIRV010000033">
    <property type="protein sequence ID" value="NSI59471.1"/>
    <property type="molecule type" value="Genomic_DNA"/>
</dbReference>
<dbReference type="AlphaFoldDB" id="A0A2N5NPR4"/>
<dbReference type="Proteomes" id="UP001296580">
    <property type="component" value="Unassembled WGS sequence"/>
</dbReference>
<evidence type="ECO:0000313" key="11">
    <source>
        <dbReference type="Proteomes" id="UP000283834"/>
    </source>
</evidence>
<evidence type="ECO:0000313" key="6">
    <source>
        <dbReference type="EMBL" id="RGT35848.1"/>
    </source>
</evidence>
<reference evidence="1" key="3">
    <citation type="journal article" date="2020" name="Cell Host Microbe">
        <title>Functional and Genomic Variation between Human-Derived Isolates of Lachnospiraceae Reveals Inter- and Intra-Species Diversity.</title>
        <authorList>
            <person name="Sorbara M.T."/>
            <person name="Littmann E.R."/>
            <person name="Fontana E."/>
            <person name="Moody T.U."/>
            <person name="Kohout C.E."/>
            <person name="Gjonbalaj M."/>
            <person name="Eaton V."/>
            <person name="Seok R."/>
            <person name="Leiner I.M."/>
            <person name="Pamer E.G."/>
        </authorList>
    </citation>
    <scope>NUCLEOTIDE SEQUENCE</scope>
    <source>
        <strain evidence="2">MSK.15.32</strain>
        <strain evidence="1">MSK.22.53</strain>
    </source>
</reference>
<evidence type="ECO:0000313" key="9">
    <source>
        <dbReference type="Proteomes" id="UP000234849"/>
    </source>
</evidence>
<dbReference type="EMBL" id="JAAIRM010000001">
    <property type="protein sequence ID" value="NSI17939.1"/>
    <property type="molecule type" value="Genomic_DNA"/>
</dbReference>
<dbReference type="Proteomes" id="UP000234840">
    <property type="component" value="Unassembled WGS sequence"/>
</dbReference>
<reference evidence="1" key="4">
    <citation type="submission" date="2020-02" db="EMBL/GenBank/DDBJ databases">
        <authorList>
            <person name="Littmann E."/>
            <person name="Sorbara M."/>
        </authorList>
    </citation>
    <scope>NUCLEOTIDE SEQUENCE</scope>
    <source>
        <strain evidence="2">MSK.15.32</strain>
        <strain evidence="1">MSK.22.53</strain>
    </source>
</reference>
<dbReference type="Proteomes" id="UP000260808">
    <property type="component" value="Unassembled WGS sequence"/>
</dbReference>
<comment type="caution">
    <text evidence="3">The sequence shown here is derived from an EMBL/GenBank/DDBJ whole genome shotgun (WGS) entry which is preliminary data.</text>
</comment>
<dbReference type="EMBL" id="QSSX01000045">
    <property type="protein sequence ID" value="RGM19363.1"/>
    <property type="molecule type" value="Genomic_DNA"/>
</dbReference>
<proteinExistence type="predicted"/>
<evidence type="ECO:0000313" key="2">
    <source>
        <dbReference type="EMBL" id="NSI59471.1"/>
    </source>
</evidence>
<dbReference type="EMBL" id="NIHW01000050">
    <property type="protein sequence ID" value="PLT81757.1"/>
    <property type="molecule type" value="Genomic_DNA"/>
</dbReference>
<organism evidence="3 9">
    <name type="scientific">Mediterraneibacter gnavus</name>
    <name type="common">Ruminococcus gnavus</name>
    <dbReference type="NCBI Taxonomy" id="33038"/>
    <lineage>
        <taxon>Bacteria</taxon>
        <taxon>Bacillati</taxon>
        <taxon>Bacillota</taxon>
        <taxon>Clostridia</taxon>
        <taxon>Lachnospirales</taxon>
        <taxon>Lachnospiraceae</taxon>
        <taxon>Mediterraneibacter</taxon>
    </lineage>
</organism>